<evidence type="ECO:0000256" key="4">
    <source>
        <dbReference type="ARBA" id="ARBA00023002"/>
    </source>
</evidence>
<dbReference type="GO" id="GO:0000253">
    <property type="term" value="F:3-beta-hydroxysteroid 3-dehydrogenase (NADP+) activity"/>
    <property type="evidence" value="ECO:0007669"/>
    <property type="project" value="TreeGrafter"/>
</dbReference>
<protein>
    <recommendedName>
        <fullName evidence="9">3-keto-steroid reductase</fullName>
    </recommendedName>
</protein>
<gene>
    <name evidence="7" type="ORF">GOMPHAMPRED_006716</name>
</gene>
<dbReference type="GO" id="GO:0006696">
    <property type="term" value="P:ergosterol biosynthetic process"/>
    <property type="evidence" value="ECO:0007669"/>
    <property type="project" value="TreeGrafter"/>
</dbReference>
<accession>A0A8H3ID86</accession>
<evidence type="ECO:0000256" key="1">
    <source>
        <dbReference type="ARBA" id="ARBA00022516"/>
    </source>
</evidence>
<keyword evidence="1" id="KW-0444">Lipid biosynthesis</keyword>
<evidence type="ECO:0000256" key="6">
    <source>
        <dbReference type="ARBA" id="ARBA00023593"/>
    </source>
</evidence>
<evidence type="ECO:0008006" key="9">
    <source>
        <dbReference type="Google" id="ProtNLM"/>
    </source>
</evidence>
<keyword evidence="2" id="KW-0521">NADP</keyword>
<dbReference type="PANTHER" id="PTHR43647">
    <property type="entry name" value="DEHYDROGENASE"/>
    <property type="match status" value="1"/>
</dbReference>
<evidence type="ECO:0000313" key="7">
    <source>
        <dbReference type="EMBL" id="CAF9909339.1"/>
    </source>
</evidence>
<dbReference type="Proteomes" id="UP000664169">
    <property type="component" value="Unassembled WGS sequence"/>
</dbReference>
<keyword evidence="8" id="KW-1185">Reference proteome</keyword>
<keyword evidence="5" id="KW-0443">Lipid metabolism</keyword>
<dbReference type="GO" id="GO:0005789">
    <property type="term" value="C:endoplasmic reticulum membrane"/>
    <property type="evidence" value="ECO:0007669"/>
    <property type="project" value="TreeGrafter"/>
</dbReference>
<comment type="caution">
    <text evidence="7">The sequence shown here is derived from an EMBL/GenBank/DDBJ whole genome shotgun (WGS) entry which is preliminary data.</text>
</comment>
<dbReference type="PANTHER" id="PTHR43647:SF1">
    <property type="entry name" value="3-KETO-STEROID REDUCTASE ERG27"/>
    <property type="match status" value="1"/>
</dbReference>
<name>A0A8H3ID86_9LECA</name>
<organism evidence="7 8">
    <name type="scientific">Gomphillus americanus</name>
    <dbReference type="NCBI Taxonomy" id="1940652"/>
    <lineage>
        <taxon>Eukaryota</taxon>
        <taxon>Fungi</taxon>
        <taxon>Dikarya</taxon>
        <taxon>Ascomycota</taxon>
        <taxon>Pezizomycotina</taxon>
        <taxon>Lecanoromycetes</taxon>
        <taxon>OSLEUM clade</taxon>
        <taxon>Ostropomycetidae</taxon>
        <taxon>Ostropales</taxon>
        <taxon>Graphidaceae</taxon>
        <taxon>Gomphilloideae</taxon>
        <taxon>Gomphillus</taxon>
    </lineage>
</organism>
<dbReference type="EMBL" id="CAJPDQ010000005">
    <property type="protein sequence ID" value="CAF9909339.1"/>
    <property type="molecule type" value="Genomic_DNA"/>
</dbReference>
<dbReference type="OrthoDB" id="9989144at2759"/>
<sequence length="425" mass="47406">MAIKNRAPREYEQAADTSYILITGANAGLGLATCKRLLDEFINTRPDSQSIHLIFTTRSVAKSKATLEILRNYIDRHASLRNTSDRIDLSSYEVDITNLKAVIELAKTLDKTYPYLNAIICNAGIMGVLGVRWGQAIWKVITDPIQSLTWPNYNNHSLRRLANPQLGPGSNTSKEPPLGEVFTANVFGHYILAAHLMSLFSRVPPSAGPARIIWLSSIETYAASFSLDDLQCLDRKEAYSSSKRLTDLLVLTSHLSATQPSVRSFCNNVALQPMLYLGHPGVASTEIFALPIWARWAKVMGFYFARWIGSPWHTISPYKGAASVCWLALSPTSTIQSIEERDGKGKWGSATDMFGADRVMRTDVEGWGYGGVMGSERQFGPKGRKRGAVDLTEEQREAFEQLGVQVWEEMELLRREWEQRLGALD</sequence>
<dbReference type="SUPFAM" id="SSF51735">
    <property type="entry name" value="NAD(P)-binding Rossmann-fold domains"/>
    <property type="match status" value="1"/>
</dbReference>
<dbReference type="GO" id="GO:0005811">
    <property type="term" value="C:lipid droplet"/>
    <property type="evidence" value="ECO:0007669"/>
    <property type="project" value="TreeGrafter"/>
</dbReference>
<dbReference type="Gene3D" id="3.40.50.720">
    <property type="entry name" value="NAD(P)-binding Rossmann-like Domain"/>
    <property type="match status" value="1"/>
</dbReference>
<evidence type="ECO:0000313" key="8">
    <source>
        <dbReference type="Proteomes" id="UP000664169"/>
    </source>
</evidence>
<dbReference type="InterPro" id="IPR051593">
    <property type="entry name" value="Ergosterol_Biosynth_ERG27"/>
</dbReference>
<proteinExistence type="inferred from homology"/>
<evidence type="ECO:0000256" key="5">
    <source>
        <dbReference type="ARBA" id="ARBA00023098"/>
    </source>
</evidence>
<dbReference type="InterPro" id="IPR036291">
    <property type="entry name" value="NAD(P)-bd_dom_sf"/>
</dbReference>
<evidence type="ECO:0000256" key="2">
    <source>
        <dbReference type="ARBA" id="ARBA00022857"/>
    </source>
</evidence>
<keyword evidence="3" id="KW-0752">Steroid biosynthesis</keyword>
<keyword evidence="4" id="KW-0560">Oxidoreductase</keyword>
<evidence type="ECO:0000256" key="3">
    <source>
        <dbReference type="ARBA" id="ARBA00022955"/>
    </source>
</evidence>
<reference evidence="7" key="1">
    <citation type="submission" date="2021-03" db="EMBL/GenBank/DDBJ databases">
        <authorList>
            <person name="Tagirdzhanova G."/>
        </authorList>
    </citation>
    <scope>NUCLEOTIDE SEQUENCE</scope>
</reference>
<comment type="similarity">
    <text evidence="6">Belongs to the short-chain dehydrogenases/reductases (SDR) family. ERG27 subfamily.</text>
</comment>
<dbReference type="GO" id="GO:0005741">
    <property type="term" value="C:mitochondrial outer membrane"/>
    <property type="evidence" value="ECO:0007669"/>
    <property type="project" value="TreeGrafter"/>
</dbReference>
<dbReference type="AlphaFoldDB" id="A0A8H3ID86"/>